<gene>
    <name evidence="2" type="ORF">Prum_011080</name>
</gene>
<name>A0A6V8L079_9ACTN</name>
<organism evidence="2 3">
    <name type="scientific">Phytohabitans rumicis</name>
    <dbReference type="NCBI Taxonomy" id="1076125"/>
    <lineage>
        <taxon>Bacteria</taxon>
        <taxon>Bacillati</taxon>
        <taxon>Actinomycetota</taxon>
        <taxon>Actinomycetes</taxon>
        <taxon>Micromonosporales</taxon>
        <taxon>Micromonosporaceae</taxon>
    </lineage>
</organism>
<dbReference type="Proteomes" id="UP000482960">
    <property type="component" value="Unassembled WGS sequence"/>
</dbReference>
<reference evidence="2 3" key="1">
    <citation type="submission" date="2020-03" db="EMBL/GenBank/DDBJ databases">
        <title>Whole genome shotgun sequence of Phytohabitans rumicis NBRC 108638.</title>
        <authorList>
            <person name="Komaki H."/>
            <person name="Tamura T."/>
        </authorList>
    </citation>
    <scope>NUCLEOTIDE SEQUENCE [LARGE SCALE GENOMIC DNA]</scope>
    <source>
        <strain evidence="2 3">NBRC 108638</strain>
    </source>
</reference>
<accession>A0A6V8L079</accession>
<dbReference type="EMBL" id="BLPG01000001">
    <property type="protein sequence ID" value="GFJ87466.1"/>
    <property type="molecule type" value="Genomic_DNA"/>
</dbReference>
<evidence type="ECO:0000313" key="3">
    <source>
        <dbReference type="Proteomes" id="UP000482960"/>
    </source>
</evidence>
<comment type="caution">
    <text evidence="2">The sequence shown here is derived from an EMBL/GenBank/DDBJ whole genome shotgun (WGS) entry which is preliminary data.</text>
</comment>
<dbReference type="RefSeq" id="WP_173074426.1">
    <property type="nucleotide sequence ID" value="NZ_BAABJB010000042.1"/>
</dbReference>
<protein>
    <recommendedName>
        <fullName evidence="1">DUF6603 domain-containing protein</fullName>
    </recommendedName>
</protein>
<dbReference type="Pfam" id="PF20248">
    <property type="entry name" value="DUF6603"/>
    <property type="match status" value="1"/>
</dbReference>
<reference evidence="2 3" key="2">
    <citation type="submission" date="2020-03" db="EMBL/GenBank/DDBJ databases">
        <authorList>
            <person name="Ichikawa N."/>
            <person name="Kimura A."/>
            <person name="Kitahashi Y."/>
            <person name="Uohara A."/>
        </authorList>
    </citation>
    <scope>NUCLEOTIDE SEQUENCE [LARGE SCALE GENOMIC DNA]</scope>
    <source>
        <strain evidence="2 3">NBRC 108638</strain>
    </source>
</reference>
<evidence type="ECO:0000259" key="1">
    <source>
        <dbReference type="Pfam" id="PF20248"/>
    </source>
</evidence>
<proteinExistence type="predicted"/>
<dbReference type="InterPro" id="IPR046538">
    <property type="entry name" value="DUF6603"/>
</dbReference>
<evidence type="ECO:0000313" key="2">
    <source>
        <dbReference type="EMBL" id="GFJ87466.1"/>
    </source>
</evidence>
<sequence length="1918" mass="202756">MATLRELSDRYTQATVDGTLPLTAENCGVPALAAVLDRLPARRVLLPGPQLVLDTNSLTVTATPSELWPIGTGSARAVTVTWLELVLTAESAADPTVALRLKGFVTVGAAAVNVAGGLDESGRLSLTRVAEPAKIVSLSDLVDFVGDSQWGVVLPAGTGIFAAVPLADLRVVLAVTPTQDTEVVAGATLAEHGWTLIDDFVTFSGIGVEVKATTSTRVPNVEMFSGAVYGTAELGDFPVTARLTLRDDGAGEVELVPAAGDARPGIVDLARLVGDDALAGEVQAGFDMLNLSALALDRVTVAFDLTTRAIRNVVVDTHITVDGVSFAVGVVLPTFAIYGHLMPGRTVDLRTLVGKSLPETAAQAFPTMELSQLRIAAIPNIGRYEFVATLDSDLSIHIGPVPLAFTSCTLSIARDPAGVAGSIEGYVSVFDADFRVFAEHDPRGGGWQFTCESLAGSALTVRAVHDRLVELYNVDSTLPGALASLELDRLRIFADTASRAAKFDCVTSLRVGDQLVDTTVTIQIDPVAGGWRKSFTGRVTVADLDFELHVMTDPAETVMAATYYHTGDSRQISVRDLVLALSEEAGELIPDDLSIDLRDVVLGVVGAGEEAGAAFVLGLELGAKLGLSSLPLVGQLFPADRSLGVDSLRIVAASRDLTTVETDAINALLPAAVPPLPVATAGVTATARLNLGDTAPKELALPVAAAPAATSTPSTAPAPAVSTVDTTRWFDVQKTFGPVYVGRIGFEYADKKVLFRLDASLTVAALTLSLDGLTFGSPIDRFEPTFDLRGIGVDYRSGAVEIGGALLRTTIKPAGGEPYDEYDGAALIRTADFALAALGGYVYLNGQASMFVYAVLDKALGGPPFFTVTGLAAGFGYNRRLLMPSIDQVATFPLITAATNPQPATGAAQPRDLLRTQLDGLRTWIPPTAGDMFLAIGVRFSSFQMVDSFALLVLGLGERFELDLLGLSTMVAPRPDLTERQVAPLVELQLAIRASFVPAEGLLFVRGQLTSASYLFSRDGQLTGGFAFYDWFGGEHDGDFVLTIGGYHPAFPVPAHYPQVPRLALNWQVDANLGIKADAYLALTPSALMAGGHLQVIWQSGALRAAFSVGIDFLIAWKPYHYDAHAYIDLNVSYTFVFFGTHQITVDIGADLHIWGPDFAGTAHINLWIISFDIAFGAQDRPAPQPVEWAVFRRSFLPSGALCGVTAAAGLVSRTTGTAADLGVLDPQRLVLRVDTVIPSNAARIRGDLAVTELYAGADGTPTPFVTGDARAVPAQQTSPHRRPLGGIAVGPMRLVPPGHNGVHLRSALTVEVTRDGGGVEHHFGFTPLLRNLPTALWGELGASMVPDPTGEALVRDLLGGFELRPRLDPMEGDDRAAVGGMELRQYHLPTLPVGTYHVTVTQDVTTDEPTPAARRIPPERFTTTVSFTIAGNRPQLDPGEIYALYPPENSAGHYRADLPHIVLNHSTLPWQDTADPSRDDLPWLALLLFDETDAPEPQLDDDKLTVIDVPASLLPSQNAARRDLALLTHVRRDADGVERAVVIANRLPRPDSTHVAHLVSVRHLYGAAGVTATGTVRVVSLKSWRFTDIEAGGDLKVLLRHLADGAAALGAPVALPYVSGTGERADARYQGPLVPVADARRPALPAHAADELVAGADRGFAAAWQLGRLLALSSKPFAAALYRWKRRRAQQLRTGADGTPPPVPAAVAAWLDELALLNGVPYNYLVPDAGAAPAESLRFFTVHEGWIAALLDGALSLGRITPGDVDLDRTLASEIATAVVVDQADVPRPAVAPWTAHVLVPSAGTMSGFLIRSHVVGGWPDLRITAKAVKPARTVLLAPDTLLCLFAGDIRGVTITQPIHTVHFATADTDARDSQRVLDVTAAATARIGAEGAAAGHSASFAAATLATPTAVDIPRR</sequence>
<feature type="domain" description="DUF6603" evidence="1">
    <location>
        <begin position="732"/>
        <end position="1208"/>
    </location>
</feature>
<keyword evidence="3" id="KW-1185">Reference proteome</keyword>